<evidence type="ECO:0000256" key="1">
    <source>
        <dbReference type="ARBA" id="ARBA00004430"/>
    </source>
</evidence>
<accession>A0A2P6TYY9</accession>
<dbReference type="Gene3D" id="6.10.140.2220">
    <property type="match status" value="1"/>
</dbReference>
<evidence type="ECO:0000256" key="4">
    <source>
        <dbReference type="ARBA" id="ARBA00022833"/>
    </source>
</evidence>
<proteinExistence type="predicted"/>
<dbReference type="STRING" id="3076.A0A2P6TYY9"/>
<dbReference type="InterPro" id="IPR011989">
    <property type="entry name" value="ARM-like"/>
</dbReference>
<evidence type="ECO:0000256" key="2">
    <source>
        <dbReference type="ARBA" id="ARBA00022723"/>
    </source>
</evidence>
<dbReference type="SUPFAM" id="SSF81383">
    <property type="entry name" value="F-box domain"/>
    <property type="match status" value="1"/>
</dbReference>
<evidence type="ECO:0000256" key="6">
    <source>
        <dbReference type="SAM" id="MobiDB-lite"/>
    </source>
</evidence>
<keyword evidence="9" id="KW-1185">Reference proteome</keyword>
<dbReference type="PROSITE" id="PS50865">
    <property type="entry name" value="ZF_MYND_2"/>
    <property type="match status" value="1"/>
</dbReference>
<evidence type="ECO:0000313" key="8">
    <source>
        <dbReference type="EMBL" id="PRW59285.1"/>
    </source>
</evidence>
<dbReference type="Gene3D" id="3.80.10.10">
    <property type="entry name" value="Ribonuclease Inhibitor"/>
    <property type="match status" value="1"/>
</dbReference>
<feature type="domain" description="MYND-type" evidence="7">
    <location>
        <begin position="545"/>
        <end position="593"/>
    </location>
</feature>
<dbReference type="OrthoDB" id="10514207at2759"/>
<evidence type="ECO:0000259" key="7">
    <source>
        <dbReference type="PROSITE" id="PS50865"/>
    </source>
</evidence>
<dbReference type="SUPFAM" id="SSF48371">
    <property type="entry name" value="ARM repeat"/>
    <property type="match status" value="1"/>
</dbReference>
<feature type="compositionally biased region" description="Low complexity" evidence="6">
    <location>
        <begin position="272"/>
        <end position="295"/>
    </location>
</feature>
<comment type="caution">
    <text evidence="8">The sequence shown here is derived from an EMBL/GenBank/DDBJ whole genome shotgun (WGS) entry which is preliminary data.</text>
</comment>
<dbReference type="InterPro" id="IPR036047">
    <property type="entry name" value="F-box-like_dom_sf"/>
</dbReference>
<keyword evidence="3 5" id="KW-0863">Zinc-finger</keyword>
<dbReference type="InterPro" id="IPR002893">
    <property type="entry name" value="Znf_MYND"/>
</dbReference>
<feature type="region of interest" description="Disordered" evidence="6">
    <location>
        <begin position="604"/>
        <end position="639"/>
    </location>
</feature>
<comment type="subcellular location">
    <subcellularLocation>
        <location evidence="1">Cytoplasm</location>
        <location evidence="1">Cytoskeleton</location>
        <location evidence="1">Cilium axoneme</location>
    </subcellularLocation>
</comment>
<reference evidence="8 9" key="1">
    <citation type="journal article" date="2018" name="Plant J.">
        <title>Genome sequences of Chlorella sorokiniana UTEX 1602 and Micractinium conductrix SAG 241.80: implications to maltose excretion by a green alga.</title>
        <authorList>
            <person name="Arriola M.B."/>
            <person name="Velmurugan N."/>
            <person name="Zhang Y."/>
            <person name="Plunkett M.H."/>
            <person name="Hondzo H."/>
            <person name="Barney B.M."/>
        </authorList>
    </citation>
    <scope>NUCLEOTIDE SEQUENCE [LARGE SCALE GENOMIC DNA]</scope>
    <source>
        <strain evidence="9">UTEX 1602</strain>
    </source>
</reference>
<dbReference type="SUPFAM" id="SSF52047">
    <property type="entry name" value="RNI-like"/>
    <property type="match status" value="1"/>
</dbReference>
<sequence length="1230" mass="133198">MPPTQTTTELKSRLVAEPVVVRVLEQSLGHPTMVELRLMALDVAEFLSRSKCDRQPLYRLVPTATRWAASPAKPARAVGPVMPGLLRPGQTLEQAVQTDALSLLTNLLDSHPNRDTALREAPSLLRVCTSLVEAGPGSSHAARERYENAFSVLASFIQHPQHGTAMIELLADHACVLVMRDPGPTDSDGLQPGSSQSVYRSLKCLLNIAAPAFKPSRETIDRVLAAGVPARLQQLLSHPLLREEARNVLFNLSATAPEVYLNLPDDEAGPPATGSGPATSDAGGSGASSRAPSSSAGGGSSGGSRGKAAGRSLAAAEAAARKHMAALDVSSPTFNVEDALFAINTCQNLLGAAPDIYGAAMVTVGVPQAMLAACDRIVDAPALQEFKGLSDNAAAMSNVAEICMRFLATAFMDGVLKIVPKDCQDVKNHPLEIELRRCMVPRLRKYLLHPAKVVRGFAAATCMGLGCLSQEMVSQLAASQPTAIQTRLIARLMDPERGLVLRWQGLQDLPPDAIMDVGLPPMSRAAGAGAGGLPGLDWWDELKMCDCCGRHNHFRSELGQEPVKLRRCGGCRERRYCSQECAKAHWKCHKNICKQLQQDPGRQRQAQQAQHAQRQQNDAAATTAAEQQAAAEQQPSQVAAPPADDFAAWTVKQLKAHLAARGVDFSRCIEKGHFDCLDDHLLGLILRHLPARKHGARVALVCTRWRRVYLEEPHIWRSLWLGPGALVSRGASFQQWVAGKLRLLQLVGRHVEQASLDDTWAFMRRRADGAAADGWIDRLVNSVRLPALCQLALYVDQPTMLQPAAVRGELASLRGLTKLTMAAKWLPSSMAAAISRLSALQDLECRARRLPLSLPAAISRLPLTRLSLDCKRPLLPTQPLSGLQQLRSLTLRSLAAGQPLPEPVFLQYPHLTHFRAAGSSFSGFDSSNFTIAGARLERCLLACTRQAGSPGAERLQASITIKALRELRSLPRLLDALLLPGVQLTSMSIENWQADTLPFWPDTVAGCSQLAALEDLKLTDSSFDSDADEAVGTILEQAPCLRRLWLWTGGEAKRAACLAMLPPGVTALNLGYSSVPSISADRLCGLLSLEVVRLNHWFEVAAWPPCLSGATGLTRLKLSYLALRRPEAESVVQHMPQLQQLAVMRLSAEVLGLLQQGMPSLDISGTGKRHQQTAKLKVVHCPPRGALSSSPSATSFGPALWRQAWLSWLAAQRSIMLQQAHQSFFRNHAY</sequence>
<dbReference type="GO" id="GO:0008270">
    <property type="term" value="F:zinc ion binding"/>
    <property type="evidence" value="ECO:0007669"/>
    <property type="project" value="UniProtKB-KW"/>
</dbReference>
<gene>
    <name evidence="8" type="ORF">C2E21_2525</name>
</gene>
<name>A0A2P6TYY9_CHLSO</name>
<protein>
    <submittedName>
        <fullName evidence="8">MYND finger domain-containing isoform A</fullName>
    </submittedName>
</protein>
<dbReference type="EMBL" id="LHPG02000004">
    <property type="protein sequence ID" value="PRW59285.1"/>
    <property type="molecule type" value="Genomic_DNA"/>
</dbReference>
<dbReference type="SUPFAM" id="SSF144232">
    <property type="entry name" value="HIT/MYND zinc finger-like"/>
    <property type="match status" value="1"/>
</dbReference>
<feature type="region of interest" description="Disordered" evidence="6">
    <location>
        <begin position="261"/>
        <end position="308"/>
    </location>
</feature>
<evidence type="ECO:0000313" key="9">
    <source>
        <dbReference type="Proteomes" id="UP000239899"/>
    </source>
</evidence>
<dbReference type="Pfam" id="PF01753">
    <property type="entry name" value="zf-MYND"/>
    <property type="match status" value="1"/>
</dbReference>
<feature type="compositionally biased region" description="Gly residues" evidence="6">
    <location>
        <begin position="296"/>
        <end position="305"/>
    </location>
</feature>
<dbReference type="InterPro" id="IPR032675">
    <property type="entry name" value="LRR_dom_sf"/>
</dbReference>
<dbReference type="Gene3D" id="1.25.10.10">
    <property type="entry name" value="Leucine-rich Repeat Variant"/>
    <property type="match status" value="1"/>
</dbReference>
<dbReference type="Proteomes" id="UP000239899">
    <property type="component" value="Unassembled WGS sequence"/>
</dbReference>
<dbReference type="InterPro" id="IPR016024">
    <property type="entry name" value="ARM-type_fold"/>
</dbReference>
<dbReference type="AlphaFoldDB" id="A0A2P6TYY9"/>
<evidence type="ECO:0000256" key="5">
    <source>
        <dbReference type="PROSITE-ProRule" id="PRU00134"/>
    </source>
</evidence>
<keyword evidence="4" id="KW-0862">Zinc</keyword>
<keyword evidence="2" id="KW-0479">Metal-binding</keyword>
<organism evidence="8 9">
    <name type="scientific">Chlorella sorokiniana</name>
    <name type="common">Freshwater green alga</name>
    <dbReference type="NCBI Taxonomy" id="3076"/>
    <lineage>
        <taxon>Eukaryota</taxon>
        <taxon>Viridiplantae</taxon>
        <taxon>Chlorophyta</taxon>
        <taxon>core chlorophytes</taxon>
        <taxon>Trebouxiophyceae</taxon>
        <taxon>Chlorellales</taxon>
        <taxon>Chlorellaceae</taxon>
        <taxon>Chlorella clade</taxon>
        <taxon>Chlorella</taxon>
    </lineage>
</organism>
<dbReference type="Gene3D" id="1.20.1280.50">
    <property type="match status" value="1"/>
</dbReference>
<evidence type="ECO:0000256" key="3">
    <source>
        <dbReference type="ARBA" id="ARBA00022771"/>
    </source>
</evidence>
<dbReference type="GO" id="GO:0005930">
    <property type="term" value="C:axoneme"/>
    <property type="evidence" value="ECO:0007669"/>
    <property type="project" value="UniProtKB-SubCell"/>
</dbReference>